<dbReference type="Pfam" id="PF01042">
    <property type="entry name" value="Ribonuc_L-PSP"/>
    <property type="match status" value="2"/>
</dbReference>
<feature type="domain" description="Diphthamide synthase" evidence="6">
    <location>
        <begin position="1"/>
        <end position="224"/>
    </location>
</feature>
<dbReference type="AlphaFoldDB" id="A0AAX6HB09"/>
<evidence type="ECO:0000256" key="2">
    <source>
        <dbReference type="ARBA" id="ARBA00018426"/>
    </source>
</evidence>
<keyword evidence="8" id="KW-1185">Reference proteome</keyword>
<reference evidence="7" key="2">
    <citation type="submission" date="2023-04" db="EMBL/GenBank/DDBJ databases">
        <authorList>
            <person name="Bruccoleri R.E."/>
            <person name="Oakeley E.J."/>
            <person name="Faust A.-M."/>
            <person name="Dessus-Babus S."/>
            <person name="Altorfer M."/>
            <person name="Burckhardt D."/>
            <person name="Oertli M."/>
            <person name="Naumann U."/>
            <person name="Petersen F."/>
            <person name="Wong J."/>
        </authorList>
    </citation>
    <scope>NUCLEOTIDE SEQUENCE</scope>
    <source>
        <strain evidence="7">GSM-AAB239-AS_SAM_17_03QT</strain>
        <tissue evidence="7">Leaf</tissue>
    </source>
</reference>
<protein>
    <recommendedName>
        <fullName evidence="2">Diphthine--ammonia ligase</fullName>
        <ecNumber evidence="1">6.3.1.14</ecNumber>
    </recommendedName>
    <alternativeName>
        <fullName evidence="3">Diphthamide synthase</fullName>
    </alternativeName>
    <alternativeName>
        <fullName evidence="4">Diphthamide synthetase</fullName>
    </alternativeName>
</protein>
<dbReference type="Gene3D" id="3.40.50.620">
    <property type="entry name" value="HUPs"/>
    <property type="match status" value="1"/>
</dbReference>
<dbReference type="InterPro" id="IPR030662">
    <property type="entry name" value="DPH6/MJ0570"/>
</dbReference>
<dbReference type="PANTHER" id="PTHR12196:SF2">
    <property type="entry name" value="DIPHTHINE--AMMONIA LIGASE"/>
    <property type="match status" value="1"/>
</dbReference>
<dbReference type="GO" id="GO:0017183">
    <property type="term" value="P:protein histidyl modification to diphthamide"/>
    <property type="evidence" value="ECO:0007669"/>
    <property type="project" value="TreeGrafter"/>
</dbReference>
<gene>
    <name evidence="7" type="ORF">M6B38_322745</name>
</gene>
<dbReference type="SUPFAM" id="SSF52402">
    <property type="entry name" value="Adenine nucleotide alpha hydrolases-like"/>
    <property type="match status" value="1"/>
</dbReference>
<dbReference type="InterPro" id="IPR006175">
    <property type="entry name" value="YjgF/YER057c/UK114"/>
</dbReference>
<dbReference type="SUPFAM" id="SSF55298">
    <property type="entry name" value="YjgF-like"/>
    <property type="match status" value="2"/>
</dbReference>
<sequence>MKVVGLVSGGKDSCYAMMRCIDYGHEIVALANLLPLDDSVDELDSYMYQTVGHQIVVSYAECVGLPLFRRRIRGSTRHHDLSYKVTPGDEVEDLFILLNEVKSQVPSVAAVSSGAIASDYQRLRVESVCARLGLVSLAYLWKQDQTFLLEEMIRRGIKAITIKVAAMGLHPSKHLGKELSDLQAHLLQMKELYGLNVCGEGGEYETLTLDCPLFHNARIVLDKFQVILHSPDSIAPVAVLHPRTFHLEHKREIPPLSSQSGNDRADLEKIGCIYEVQGDSSPDYLVKCQSVHLSSDFDTAKKLNLCISTFKRDTFSISCWAQSYSRTLEGLQEDMTAVLRTIESQLSKNGFDWSNVLYIHLYISDMKQFALANEVYTRFITEKKCYLGVPSRSTIELPLVQVGLGNAYVEVLVANDQSKRVIHVQSISCWAPSCIGPYSQATLHKEVLYMAGQLGLDPPTMVLRCEGAAAEMEQALENCEAVANNFNSSLASAILLVIYCSATVASSERNEIENMIKFFLRRRVSHLQKERLPRSSDPIFLYTLAPSLPKGALVEVKPVLHVPESRGDEVEATVPPATNAEVSNNWGLECCEWHETCYQIYTIYGKICATLVSITKDVATNICSIANQNYLQSEKWTTATAKLCIHLLDKVLSKNDFTWGDLRNLRIYFQTEPSIDVDMMFHVFHKTFNEFAELSKKMEVGKEPIFSLIPVLGSGRSASMEDLITCELFASKL</sequence>
<dbReference type="Gene3D" id="3.30.1330.40">
    <property type="entry name" value="RutC-like"/>
    <property type="match status" value="2"/>
</dbReference>
<evidence type="ECO:0000313" key="7">
    <source>
        <dbReference type="EMBL" id="KAJ6837751.1"/>
    </source>
</evidence>
<dbReference type="InterPro" id="IPR002761">
    <property type="entry name" value="Diphthami_syn_dom"/>
</dbReference>
<dbReference type="InterPro" id="IPR014729">
    <property type="entry name" value="Rossmann-like_a/b/a_fold"/>
</dbReference>
<dbReference type="PANTHER" id="PTHR12196">
    <property type="entry name" value="DOMAIN OF UNKNOWN FUNCTION 71 DUF71 -CONTAINING PROTEIN"/>
    <property type="match status" value="1"/>
</dbReference>
<dbReference type="FunFam" id="3.90.1490.10:FF:000002">
    <property type="entry name" value="Diphthine--ammonia ligase"/>
    <property type="match status" value="1"/>
</dbReference>
<keyword evidence="7" id="KW-0436">Ligase</keyword>
<dbReference type="GO" id="GO:0017178">
    <property type="term" value="F:diphthine-ammonia ligase activity"/>
    <property type="evidence" value="ECO:0007669"/>
    <property type="project" value="UniProtKB-EC"/>
</dbReference>
<evidence type="ECO:0000256" key="4">
    <source>
        <dbReference type="ARBA" id="ARBA00031552"/>
    </source>
</evidence>
<dbReference type="FunFam" id="3.40.50.620:FF:000069">
    <property type="entry name" value="diphthine--ammonia ligase"/>
    <property type="match status" value="1"/>
</dbReference>
<evidence type="ECO:0000259" key="6">
    <source>
        <dbReference type="Pfam" id="PF01902"/>
    </source>
</evidence>
<evidence type="ECO:0000313" key="8">
    <source>
        <dbReference type="Proteomes" id="UP001140949"/>
    </source>
</evidence>
<dbReference type="NCBIfam" id="TIGR00290">
    <property type="entry name" value="MJ0570_dom"/>
    <property type="match status" value="1"/>
</dbReference>
<evidence type="ECO:0000256" key="3">
    <source>
        <dbReference type="ARBA" id="ARBA00029814"/>
    </source>
</evidence>
<comment type="catalytic activity">
    <reaction evidence="5">
        <text>diphthine-[translation elongation factor 2] + NH4(+) + ATP = diphthamide-[translation elongation factor 2] + AMP + diphosphate + H(+)</text>
        <dbReference type="Rhea" id="RHEA:19753"/>
        <dbReference type="Rhea" id="RHEA-COMP:10172"/>
        <dbReference type="Rhea" id="RHEA-COMP:10174"/>
        <dbReference type="ChEBI" id="CHEBI:15378"/>
        <dbReference type="ChEBI" id="CHEBI:16692"/>
        <dbReference type="ChEBI" id="CHEBI:28938"/>
        <dbReference type="ChEBI" id="CHEBI:30616"/>
        <dbReference type="ChEBI" id="CHEBI:33019"/>
        <dbReference type="ChEBI" id="CHEBI:82696"/>
        <dbReference type="ChEBI" id="CHEBI:456215"/>
        <dbReference type="EC" id="6.3.1.14"/>
    </reaction>
</comment>
<organism evidence="7 8">
    <name type="scientific">Iris pallida</name>
    <name type="common">Sweet iris</name>
    <dbReference type="NCBI Taxonomy" id="29817"/>
    <lineage>
        <taxon>Eukaryota</taxon>
        <taxon>Viridiplantae</taxon>
        <taxon>Streptophyta</taxon>
        <taxon>Embryophyta</taxon>
        <taxon>Tracheophyta</taxon>
        <taxon>Spermatophyta</taxon>
        <taxon>Magnoliopsida</taxon>
        <taxon>Liliopsida</taxon>
        <taxon>Asparagales</taxon>
        <taxon>Iridaceae</taxon>
        <taxon>Iridoideae</taxon>
        <taxon>Irideae</taxon>
        <taxon>Iris</taxon>
    </lineage>
</organism>
<dbReference type="CDD" id="cd01994">
    <property type="entry name" value="AANH_PF0828-like"/>
    <property type="match status" value="1"/>
</dbReference>
<dbReference type="FunFam" id="3.30.1330.40:FF:000016">
    <property type="entry name" value="Endoribonuclease"/>
    <property type="match status" value="1"/>
</dbReference>
<accession>A0AAX6HB09</accession>
<evidence type="ECO:0000256" key="5">
    <source>
        <dbReference type="ARBA" id="ARBA00048108"/>
    </source>
</evidence>
<dbReference type="CDD" id="cd06156">
    <property type="entry name" value="eu_AANH_C_2"/>
    <property type="match status" value="1"/>
</dbReference>
<reference evidence="7" key="1">
    <citation type="journal article" date="2023" name="GigaByte">
        <title>Genome assembly of the bearded iris, Iris pallida Lam.</title>
        <authorList>
            <person name="Bruccoleri R.E."/>
            <person name="Oakeley E.J."/>
            <person name="Faust A.M.E."/>
            <person name="Altorfer M."/>
            <person name="Dessus-Babus S."/>
            <person name="Burckhardt D."/>
            <person name="Oertli M."/>
            <person name="Naumann U."/>
            <person name="Petersen F."/>
            <person name="Wong J."/>
        </authorList>
    </citation>
    <scope>NUCLEOTIDE SEQUENCE</scope>
    <source>
        <strain evidence="7">GSM-AAB239-AS_SAM_17_03QT</strain>
    </source>
</reference>
<dbReference type="Gene3D" id="3.90.1490.10">
    <property type="entry name" value="putative n-type atp pyrophosphatase, domain 2"/>
    <property type="match status" value="1"/>
</dbReference>
<dbReference type="Proteomes" id="UP001140949">
    <property type="component" value="Unassembled WGS sequence"/>
</dbReference>
<proteinExistence type="predicted"/>
<dbReference type="EMBL" id="JANAVB010011199">
    <property type="protein sequence ID" value="KAJ6837751.1"/>
    <property type="molecule type" value="Genomic_DNA"/>
</dbReference>
<dbReference type="EC" id="6.3.1.14" evidence="1"/>
<evidence type="ECO:0000256" key="1">
    <source>
        <dbReference type="ARBA" id="ARBA00012089"/>
    </source>
</evidence>
<dbReference type="InterPro" id="IPR035959">
    <property type="entry name" value="RutC-like_sf"/>
</dbReference>
<dbReference type="Pfam" id="PF01902">
    <property type="entry name" value="Diphthami_syn_2"/>
    <property type="match status" value="1"/>
</dbReference>
<name>A0AAX6HB09_IRIPA</name>
<comment type="caution">
    <text evidence="7">The sequence shown here is derived from an EMBL/GenBank/DDBJ whole genome shotgun (WGS) entry which is preliminary data.</text>
</comment>